<dbReference type="AlphaFoldDB" id="A0AAW0N4A0"/>
<dbReference type="Proteomes" id="UP001460270">
    <property type="component" value="Unassembled WGS sequence"/>
</dbReference>
<comment type="caution">
    <text evidence="2">The sequence shown here is derived from an EMBL/GenBank/DDBJ whole genome shotgun (WGS) entry which is preliminary data.</text>
</comment>
<keyword evidence="3" id="KW-1185">Reference proteome</keyword>
<feature type="compositionally biased region" description="Basic and acidic residues" evidence="1">
    <location>
        <begin position="43"/>
        <end position="69"/>
    </location>
</feature>
<evidence type="ECO:0000256" key="1">
    <source>
        <dbReference type="SAM" id="MobiDB-lite"/>
    </source>
</evidence>
<feature type="region of interest" description="Disordered" evidence="1">
    <location>
        <begin position="27"/>
        <end position="90"/>
    </location>
</feature>
<name>A0AAW0N4A0_9GOBI</name>
<reference evidence="3" key="1">
    <citation type="submission" date="2024-04" db="EMBL/GenBank/DDBJ databases">
        <title>Salinicola lusitanus LLJ914,a marine bacterium isolated from the Okinawa Trough.</title>
        <authorList>
            <person name="Li J."/>
        </authorList>
    </citation>
    <scope>NUCLEOTIDE SEQUENCE [LARGE SCALE GENOMIC DNA]</scope>
</reference>
<evidence type="ECO:0000313" key="3">
    <source>
        <dbReference type="Proteomes" id="UP001460270"/>
    </source>
</evidence>
<dbReference type="EMBL" id="JBBPFD010000018">
    <property type="protein sequence ID" value="KAK7889923.1"/>
    <property type="molecule type" value="Genomic_DNA"/>
</dbReference>
<proteinExistence type="predicted"/>
<sequence length="117" mass="13319">MDFLRSKLDNSMSAFIKAKKELEEVLSAGGSNEQGHAFSEASAELKHELQRHRDLTSKLKQHFKENREPKKPRHVSGKTEASPCLSRPKQQLRSQQHFLFLPKVDRVALTLSPLEAT</sequence>
<gene>
    <name evidence="2" type="ORF">WMY93_025483</name>
</gene>
<accession>A0AAW0N4A0</accession>
<organism evidence="2 3">
    <name type="scientific">Mugilogobius chulae</name>
    <name type="common">yellowstripe goby</name>
    <dbReference type="NCBI Taxonomy" id="88201"/>
    <lineage>
        <taxon>Eukaryota</taxon>
        <taxon>Metazoa</taxon>
        <taxon>Chordata</taxon>
        <taxon>Craniata</taxon>
        <taxon>Vertebrata</taxon>
        <taxon>Euteleostomi</taxon>
        <taxon>Actinopterygii</taxon>
        <taxon>Neopterygii</taxon>
        <taxon>Teleostei</taxon>
        <taxon>Neoteleostei</taxon>
        <taxon>Acanthomorphata</taxon>
        <taxon>Gobiaria</taxon>
        <taxon>Gobiiformes</taxon>
        <taxon>Gobioidei</taxon>
        <taxon>Gobiidae</taxon>
        <taxon>Gobionellinae</taxon>
        <taxon>Mugilogobius</taxon>
    </lineage>
</organism>
<protein>
    <submittedName>
        <fullName evidence="2">Uncharacterized protein</fullName>
    </submittedName>
</protein>
<evidence type="ECO:0000313" key="2">
    <source>
        <dbReference type="EMBL" id="KAK7889923.1"/>
    </source>
</evidence>